<dbReference type="GO" id="GO:0006071">
    <property type="term" value="P:glycerol metabolic process"/>
    <property type="evidence" value="ECO:0007669"/>
    <property type="project" value="UniProtKB-UniRule"/>
</dbReference>
<evidence type="ECO:0000313" key="3">
    <source>
        <dbReference type="EMBL" id="GEQ55137.1"/>
    </source>
</evidence>
<keyword evidence="5" id="KW-1185">Reference proteome</keyword>
<dbReference type="AlphaFoldDB" id="A0AAN4UCX3"/>
<evidence type="ECO:0000313" key="5">
    <source>
        <dbReference type="Proteomes" id="UP000886607"/>
    </source>
</evidence>
<comment type="caution">
    <text evidence="3">The sequence shown here is derived from an EMBL/GenBank/DDBJ whole genome shotgun (WGS) entry which is preliminary data.</text>
</comment>
<sequence>MQLKKTVIPSVREPKFLTSACKTTSPIVLLSNSNIGNLKTQVEYVHKNNKQAFAHLELIDGFSPDVKGLKLLKNMYSLDGVFTTNIQAGSIAKNIGLTVVYRFFLIDSRSLKRTANILTKNNFDAIEILPAYSALQEFEHLKQIGRNQELIVGGFIKDSKLMEKIFEVEISGITTSTTDLWQFREER</sequence>
<dbReference type="InterPro" id="IPR006699">
    <property type="entry name" value="GlpP"/>
</dbReference>
<reference evidence="3" key="1">
    <citation type="submission" date="2019-08" db="EMBL/GenBank/DDBJ databases">
        <authorList>
            <person name="Ishikawa M."/>
            <person name="Suzuki T."/>
            <person name="Matsutani M."/>
        </authorList>
    </citation>
    <scope>NUCLEOTIDE SEQUENCE</scope>
    <source>
        <strain evidence="3">7C1</strain>
        <strain evidence="2">8C4</strain>
    </source>
</reference>
<keyword evidence="1" id="KW-0319">Glycerol metabolism</keyword>
<dbReference type="SUPFAM" id="SSF110391">
    <property type="entry name" value="GlpP-like"/>
    <property type="match status" value="1"/>
</dbReference>
<dbReference type="PANTHER" id="PTHR35787:SF1">
    <property type="entry name" value="GLYCEROL UPTAKE OPERON ANTITERMINATOR REGULATORY PROTEIN"/>
    <property type="match status" value="1"/>
</dbReference>
<dbReference type="GO" id="GO:0003723">
    <property type="term" value="F:RNA binding"/>
    <property type="evidence" value="ECO:0007669"/>
    <property type="project" value="UniProtKB-KW"/>
</dbReference>
<name>A0AAN4UCX3_9ENTE</name>
<keyword evidence="1" id="KW-0694">RNA-binding</keyword>
<dbReference type="GO" id="GO:0006355">
    <property type="term" value="P:regulation of DNA-templated transcription"/>
    <property type="evidence" value="ECO:0007669"/>
    <property type="project" value="InterPro"/>
</dbReference>
<accession>A0AAN4UCX3</accession>
<evidence type="ECO:0000313" key="2">
    <source>
        <dbReference type="EMBL" id="GEQ50148.1"/>
    </source>
</evidence>
<proteinExistence type="predicted"/>
<protein>
    <recommendedName>
        <fullName evidence="1">Glycerol uptake operon antiterminator regulatory protein</fullName>
    </recommendedName>
</protein>
<dbReference type="PANTHER" id="PTHR35787">
    <property type="entry name" value="GLYCEROL UPTAKE OPERON ANTITERMINATOR REGULATORY PROTEIN"/>
    <property type="match status" value="1"/>
</dbReference>
<dbReference type="EMBL" id="BKBQ01000035">
    <property type="protein sequence ID" value="GEQ55137.1"/>
    <property type="molecule type" value="Genomic_DNA"/>
</dbReference>
<dbReference type="InterPro" id="IPR013785">
    <property type="entry name" value="Aldolase_TIM"/>
</dbReference>
<dbReference type="RefSeq" id="WP_202584370.1">
    <property type="nucleotide sequence ID" value="NZ_BKBO01000035.1"/>
</dbReference>
<dbReference type="Proteomes" id="UP000886597">
    <property type="component" value="Unassembled WGS sequence"/>
</dbReference>
<organism evidence="3 4">
    <name type="scientific">Tetragenococcus koreensis</name>
    <dbReference type="NCBI Taxonomy" id="290335"/>
    <lineage>
        <taxon>Bacteria</taxon>
        <taxon>Bacillati</taxon>
        <taxon>Bacillota</taxon>
        <taxon>Bacilli</taxon>
        <taxon>Lactobacillales</taxon>
        <taxon>Enterococcaceae</taxon>
        <taxon>Tetragenococcus</taxon>
    </lineage>
</organism>
<keyword evidence="1" id="KW-0805">Transcription regulation</keyword>
<reference evidence="3" key="2">
    <citation type="journal article" date="2020" name="Int. Dairy J.">
        <title>Lactic acid bacterial diversity in Brie cheese focusing on salt concentration and pH of isolation medium and characterisation of halophilic and alkaliphilic lactic acid bacterial isolates.</title>
        <authorList>
            <person name="Unno R."/>
            <person name="Matsutani M."/>
            <person name="Suzuki T."/>
            <person name="Kodama K."/>
            <person name="Matsushita H."/>
            <person name="Yamasato K."/>
            <person name="Koizumi Y."/>
            <person name="Ishikawa M."/>
        </authorList>
    </citation>
    <scope>NUCLEOTIDE SEQUENCE</scope>
    <source>
        <strain evidence="3">7C1</strain>
        <strain evidence="2">8C4</strain>
    </source>
</reference>
<comment type="function">
    <text evidence="1">Regulates expression of the glpD operon. In the presence of glycerol 3-phosphate (G3P) causes antitermination of transcription of glpD at the inverted repeat of the leader region to enhance its transcription. Binds and stabilizes glpD leader mRNA.</text>
</comment>
<dbReference type="Pfam" id="PF04309">
    <property type="entry name" value="G3P_antiterm"/>
    <property type="match status" value="1"/>
</dbReference>
<dbReference type="Gene3D" id="3.20.20.70">
    <property type="entry name" value="Aldolase class I"/>
    <property type="match status" value="1"/>
</dbReference>
<dbReference type="Proteomes" id="UP000886607">
    <property type="component" value="Unassembled WGS sequence"/>
</dbReference>
<keyword evidence="1" id="KW-0804">Transcription</keyword>
<gene>
    <name evidence="2" type="ORF">TK11N_20000</name>
    <name evidence="3" type="ORF">TK2N_19810</name>
</gene>
<evidence type="ECO:0000256" key="1">
    <source>
        <dbReference type="PIRNR" id="PIRNR016897"/>
    </source>
</evidence>
<dbReference type="PIRSF" id="PIRSF016897">
    <property type="entry name" value="GlpP"/>
    <property type="match status" value="1"/>
</dbReference>
<evidence type="ECO:0000313" key="4">
    <source>
        <dbReference type="Proteomes" id="UP000886597"/>
    </source>
</evidence>
<dbReference type="EMBL" id="BKBO01000035">
    <property type="protein sequence ID" value="GEQ50148.1"/>
    <property type="molecule type" value="Genomic_DNA"/>
</dbReference>